<dbReference type="OrthoDB" id="4956084at2"/>
<dbReference type="EMBL" id="CP003060">
    <property type="protein sequence ID" value="AEP30643.1"/>
    <property type="molecule type" value="Genomic_DNA"/>
</dbReference>
<dbReference type="KEGG" id="gni:GNIT_2546"/>
<dbReference type="Pfam" id="PF05717">
    <property type="entry name" value="TnpB_IS66"/>
    <property type="match status" value="1"/>
</dbReference>
<gene>
    <name evidence="1" type="ordered locus">GNIT_2546</name>
</gene>
<evidence type="ECO:0000313" key="1">
    <source>
        <dbReference type="EMBL" id="AEP30643.1"/>
    </source>
</evidence>
<sequence length="104" mass="12121">MGYTPPQPDDIYLHIDAVDFRKSINGLLNIVETELELDAFTGTLFIFIDKNQDKSKLLYWEATGLALLHKRLEKHKFKQPKLNDLNHIRLSEQQLNWLLGGYPL</sequence>
<dbReference type="eggNOG" id="COG3436">
    <property type="taxonomic scope" value="Bacteria"/>
</dbReference>
<name>G4QM72_GLANF</name>
<accession>G4QM72</accession>
<evidence type="ECO:0000313" key="2">
    <source>
        <dbReference type="Proteomes" id="UP000009282"/>
    </source>
</evidence>
<dbReference type="InterPro" id="IPR008878">
    <property type="entry name" value="Transposase_IS66_Orf2"/>
</dbReference>
<dbReference type="AlphaFoldDB" id="G4QM72"/>
<dbReference type="HOGENOM" id="CLU_128110_0_1_6"/>
<reference evidence="1 2" key="1">
    <citation type="journal article" date="2011" name="J. Bacteriol.">
        <title>Complete genome sequence of seawater bacterium Glaciecola nitratireducens FR1064T.</title>
        <authorList>
            <person name="Bian F."/>
            <person name="Qin Q.L."/>
            <person name="Xie B.B."/>
            <person name="Shu Y.L."/>
            <person name="Zhang X.Y."/>
            <person name="Yu Y."/>
            <person name="Chen B."/>
            <person name="Chen X.L."/>
            <person name="Zhou B.C."/>
            <person name="Zhang Y.Z."/>
        </authorList>
    </citation>
    <scope>NUCLEOTIDE SEQUENCE [LARGE SCALE GENOMIC DNA]</scope>
    <source>
        <strain evidence="2">JCM 12485 / KCTC 12276 / FR1064</strain>
    </source>
</reference>
<protein>
    <submittedName>
        <fullName evidence="1">IS66 Orf2 family protein</fullName>
    </submittedName>
</protein>
<dbReference type="STRING" id="1085623.GNIT_2546"/>
<organism evidence="1 2">
    <name type="scientific">Glaciecola nitratireducens (strain JCM 12485 / KCTC 12276 / FR1064)</name>
    <dbReference type="NCBI Taxonomy" id="1085623"/>
    <lineage>
        <taxon>Bacteria</taxon>
        <taxon>Pseudomonadati</taxon>
        <taxon>Pseudomonadota</taxon>
        <taxon>Gammaproteobacteria</taxon>
        <taxon>Alteromonadales</taxon>
        <taxon>Alteromonadaceae</taxon>
        <taxon>Brumicola</taxon>
    </lineage>
</organism>
<dbReference type="RefSeq" id="WP_014109516.1">
    <property type="nucleotide sequence ID" value="NC_016041.1"/>
</dbReference>
<proteinExistence type="predicted"/>
<dbReference type="NCBIfam" id="NF033819">
    <property type="entry name" value="IS66_TnpB"/>
    <property type="match status" value="1"/>
</dbReference>
<dbReference type="PANTHER" id="PTHR36455">
    <property type="match status" value="1"/>
</dbReference>
<dbReference type="PANTHER" id="PTHR36455:SF1">
    <property type="entry name" value="BLR8292 PROTEIN"/>
    <property type="match status" value="1"/>
</dbReference>
<dbReference type="Proteomes" id="UP000009282">
    <property type="component" value="Chromosome"/>
</dbReference>
<keyword evidence="2" id="KW-1185">Reference proteome</keyword>